<keyword evidence="1 10" id="KW-0645">Protease</keyword>
<dbReference type="InterPro" id="IPR034035">
    <property type="entry name" value="Astacin-like_dom"/>
</dbReference>
<feature type="chain" id="PRO_5039926174" description="Metalloendopeptidase" evidence="12">
    <location>
        <begin position="16"/>
        <end position="309"/>
    </location>
</feature>
<feature type="domain" description="Peptidase M12A" evidence="13">
    <location>
        <begin position="109"/>
        <end position="309"/>
    </location>
</feature>
<evidence type="ECO:0000313" key="15">
    <source>
        <dbReference type="Proteomes" id="UP001107558"/>
    </source>
</evidence>
<protein>
    <recommendedName>
        <fullName evidence="11">Metalloendopeptidase</fullName>
        <ecNumber evidence="11">3.4.24.-</ecNumber>
    </recommendedName>
</protein>
<evidence type="ECO:0000256" key="7">
    <source>
        <dbReference type="ARBA" id="ARBA00023145"/>
    </source>
</evidence>
<dbReference type="AlphaFoldDB" id="A0A9J6BFA4"/>
<keyword evidence="5 10" id="KW-0862">Zinc</keyword>
<dbReference type="SUPFAM" id="SSF55486">
    <property type="entry name" value="Metalloproteases ('zincins'), catalytic domain"/>
    <property type="match status" value="1"/>
</dbReference>
<dbReference type="PANTHER" id="PTHR10127">
    <property type="entry name" value="DISCOIDIN, CUB, EGF, LAMININ , AND ZINC METALLOPROTEASE DOMAIN CONTAINING"/>
    <property type="match status" value="1"/>
</dbReference>
<name>A0A9J6BFA4_POLVA</name>
<dbReference type="PROSITE" id="PS51864">
    <property type="entry name" value="ASTACIN"/>
    <property type="match status" value="1"/>
</dbReference>
<sequence>MKFLILTILISIISAIPFDDRIIFRDEDEEQVNDSAADLNFDQLRLLNDPSSKILKSLNDSKEFIRDEKELQKLENGQFYQGDIVLLPDQEEILNQPLPADNDNFPTRTGLISEYYRWPRNRDGKVIVPYEIGKEYSLYDRIRMYLAMFDIERYTCIHFKQRVGEEDYVHIKSGNGCSSNLGKVGGRQDISLKRNGCLSRGTIQHELIHALGYDHMHSHSDRDKYVTIVWNNIDRKAYNNFEKNDPRKFSNFGTDYDFYSVMHYNPTAFSSNGKRTIVPKIEKYRNVIGQRVGLSEGDAQRINNMYNCQ</sequence>
<evidence type="ECO:0000256" key="11">
    <source>
        <dbReference type="RuleBase" id="RU361183"/>
    </source>
</evidence>
<evidence type="ECO:0000256" key="3">
    <source>
        <dbReference type="ARBA" id="ARBA00022729"/>
    </source>
</evidence>
<organism evidence="14 15">
    <name type="scientific">Polypedilum vanderplanki</name>
    <name type="common">Sleeping chironomid midge</name>
    <dbReference type="NCBI Taxonomy" id="319348"/>
    <lineage>
        <taxon>Eukaryota</taxon>
        <taxon>Metazoa</taxon>
        <taxon>Ecdysozoa</taxon>
        <taxon>Arthropoda</taxon>
        <taxon>Hexapoda</taxon>
        <taxon>Insecta</taxon>
        <taxon>Pterygota</taxon>
        <taxon>Neoptera</taxon>
        <taxon>Endopterygota</taxon>
        <taxon>Diptera</taxon>
        <taxon>Nematocera</taxon>
        <taxon>Chironomoidea</taxon>
        <taxon>Chironomidae</taxon>
        <taxon>Chironominae</taxon>
        <taxon>Polypedilum</taxon>
        <taxon>Polypedilum</taxon>
    </lineage>
</organism>
<dbReference type="CDD" id="cd04280">
    <property type="entry name" value="ZnMc_astacin_like"/>
    <property type="match status" value="1"/>
</dbReference>
<dbReference type="Proteomes" id="UP001107558">
    <property type="component" value="Chromosome 4"/>
</dbReference>
<dbReference type="OrthoDB" id="7784696at2759"/>
<accession>A0A9J6BFA4</accession>
<keyword evidence="2 10" id="KW-0479">Metal-binding</keyword>
<evidence type="ECO:0000259" key="13">
    <source>
        <dbReference type="PROSITE" id="PS51864"/>
    </source>
</evidence>
<comment type="caution">
    <text evidence="10">Lacks conserved residue(s) required for the propagation of feature annotation.</text>
</comment>
<dbReference type="InterPro" id="IPR024079">
    <property type="entry name" value="MetalloPept_cat_dom_sf"/>
</dbReference>
<keyword evidence="8" id="KW-1015">Disulfide bond</keyword>
<feature type="binding site" evidence="10">
    <location>
        <position position="205"/>
    </location>
    <ligand>
        <name>Zn(2+)</name>
        <dbReference type="ChEBI" id="CHEBI:29105"/>
        <note>catalytic</note>
    </ligand>
</feature>
<evidence type="ECO:0000256" key="10">
    <source>
        <dbReference type="PROSITE-ProRule" id="PRU01211"/>
    </source>
</evidence>
<evidence type="ECO:0000256" key="12">
    <source>
        <dbReference type="SAM" id="SignalP"/>
    </source>
</evidence>
<proteinExistence type="predicted"/>
<dbReference type="PRINTS" id="PR00480">
    <property type="entry name" value="ASTACIN"/>
</dbReference>
<dbReference type="SMART" id="SM00235">
    <property type="entry name" value="ZnMc"/>
    <property type="match status" value="1"/>
</dbReference>
<evidence type="ECO:0000256" key="1">
    <source>
        <dbReference type="ARBA" id="ARBA00022670"/>
    </source>
</evidence>
<evidence type="ECO:0000256" key="4">
    <source>
        <dbReference type="ARBA" id="ARBA00022801"/>
    </source>
</evidence>
<reference evidence="14" key="1">
    <citation type="submission" date="2021-03" db="EMBL/GenBank/DDBJ databases">
        <title>Chromosome level genome of the anhydrobiotic midge Polypedilum vanderplanki.</title>
        <authorList>
            <person name="Yoshida Y."/>
            <person name="Kikawada T."/>
            <person name="Gusev O."/>
        </authorList>
    </citation>
    <scope>NUCLEOTIDE SEQUENCE</scope>
    <source>
        <strain evidence="14">NIAS01</strain>
        <tissue evidence="14">Whole body or cell culture</tissue>
    </source>
</reference>
<dbReference type="FunFam" id="3.40.390.10:FF:000015">
    <property type="entry name" value="Meprin A subunit"/>
    <property type="match status" value="1"/>
</dbReference>
<gene>
    <name evidence="14" type="ORF">PVAND_016385</name>
</gene>
<feature type="active site" evidence="10">
    <location>
        <position position="206"/>
    </location>
</feature>
<feature type="signal peptide" evidence="12">
    <location>
        <begin position="1"/>
        <end position="15"/>
    </location>
</feature>
<keyword evidence="4 10" id="KW-0378">Hydrolase</keyword>
<dbReference type="Pfam" id="PF01400">
    <property type="entry name" value="Astacin"/>
    <property type="match status" value="1"/>
</dbReference>
<dbReference type="GO" id="GO:0008270">
    <property type="term" value="F:zinc ion binding"/>
    <property type="evidence" value="ECO:0007669"/>
    <property type="project" value="UniProtKB-UniRule"/>
</dbReference>
<keyword evidence="3 12" id="KW-0732">Signal</keyword>
<dbReference type="GO" id="GO:0004222">
    <property type="term" value="F:metalloendopeptidase activity"/>
    <property type="evidence" value="ECO:0007669"/>
    <property type="project" value="UniProtKB-UniRule"/>
</dbReference>
<keyword evidence="6 10" id="KW-0482">Metalloprotease</keyword>
<dbReference type="InterPro" id="IPR006026">
    <property type="entry name" value="Peptidase_Metallo"/>
</dbReference>
<evidence type="ECO:0000256" key="6">
    <source>
        <dbReference type="ARBA" id="ARBA00023049"/>
    </source>
</evidence>
<keyword evidence="15" id="KW-1185">Reference proteome</keyword>
<dbReference type="InterPro" id="IPR001506">
    <property type="entry name" value="Peptidase_M12A"/>
</dbReference>
<feature type="binding site" evidence="10">
    <location>
        <position position="209"/>
    </location>
    <ligand>
        <name>Zn(2+)</name>
        <dbReference type="ChEBI" id="CHEBI:29105"/>
        <note>catalytic</note>
    </ligand>
</feature>
<keyword evidence="9" id="KW-0325">Glycoprotein</keyword>
<dbReference type="EC" id="3.4.24.-" evidence="11"/>
<dbReference type="EMBL" id="JADBJN010000004">
    <property type="protein sequence ID" value="KAG5668445.1"/>
    <property type="molecule type" value="Genomic_DNA"/>
</dbReference>
<dbReference type="GO" id="GO:0006508">
    <property type="term" value="P:proteolysis"/>
    <property type="evidence" value="ECO:0007669"/>
    <property type="project" value="UniProtKB-KW"/>
</dbReference>
<evidence type="ECO:0000256" key="2">
    <source>
        <dbReference type="ARBA" id="ARBA00022723"/>
    </source>
</evidence>
<keyword evidence="7" id="KW-0865">Zymogen</keyword>
<feature type="binding site" evidence="10">
    <location>
        <position position="215"/>
    </location>
    <ligand>
        <name>Zn(2+)</name>
        <dbReference type="ChEBI" id="CHEBI:29105"/>
        <note>catalytic</note>
    </ligand>
</feature>
<evidence type="ECO:0000256" key="5">
    <source>
        <dbReference type="ARBA" id="ARBA00022833"/>
    </source>
</evidence>
<evidence type="ECO:0000256" key="8">
    <source>
        <dbReference type="ARBA" id="ARBA00023157"/>
    </source>
</evidence>
<comment type="cofactor">
    <cofactor evidence="10 11">
        <name>Zn(2+)</name>
        <dbReference type="ChEBI" id="CHEBI:29105"/>
    </cofactor>
    <text evidence="10 11">Binds 1 zinc ion per subunit.</text>
</comment>
<evidence type="ECO:0000256" key="9">
    <source>
        <dbReference type="ARBA" id="ARBA00023180"/>
    </source>
</evidence>
<dbReference type="Gene3D" id="3.40.390.10">
    <property type="entry name" value="Collagenase (Catalytic Domain)"/>
    <property type="match status" value="1"/>
</dbReference>
<comment type="caution">
    <text evidence="14">The sequence shown here is derived from an EMBL/GenBank/DDBJ whole genome shotgun (WGS) entry which is preliminary data.</text>
</comment>
<dbReference type="PANTHER" id="PTHR10127:SF814">
    <property type="entry name" value="MEPRIN A SUBUNIT BETA"/>
    <property type="match status" value="1"/>
</dbReference>
<evidence type="ECO:0000313" key="14">
    <source>
        <dbReference type="EMBL" id="KAG5668445.1"/>
    </source>
</evidence>